<dbReference type="Pfam" id="PF12395">
    <property type="entry name" value="DUF3658"/>
    <property type="match status" value="1"/>
</dbReference>
<feature type="domain" description="DUF1835" evidence="1">
    <location>
        <begin position="2"/>
        <end position="43"/>
    </location>
</feature>
<protein>
    <submittedName>
        <fullName evidence="3">DUF3658 domain-containing protein</fullName>
    </submittedName>
</protein>
<name>A0ABW8TAS3_9CLOT</name>
<evidence type="ECO:0000259" key="1">
    <source>
        <dbReference type="Pfam" id="PF08874"/>
    </source>
</evidence>
<reference evidence="3 4" key="1">
    <citation type="submission" date="2024-11" db="EMBL/GenBank/DDBJ databases">
        <authorList>
            <person name="Heng Y.C."/>
            <person name="Lim A.C.H."/>
            <person name="Lee J.K.Y."/>
            <person name="Kittelmann S."/>
        </authorList>
    </citation>
    <scope>NUCLEOTIDE SEQUENCE [LARGE SCALE GENOMIC DNA]</scope>
    <source>
        <strain evidence="3 4">WILCCON 0114</strain>
    </source>
</reference>
<accession>A0ABW8TAS3</accession>
<evidence type="ECO:0000259" key="2">
    <source>
        <dbReference type="Pfam" id="PF12395"/>
    </source>
</evidence>
<dbReference type="Pfam" id="PF08874">
    <property type="entry name" value="DUF1835"/>
    <property type="match status" value="1"/>
</dbReference>
<evidence type="ECO:0000313" key="3">
    <source>
        <dbReference type="EMBL" id="MFL0249520.1"/>
    </source>
</evidence>
<organism evidence="3 4">
    <name type="scientific">Clostridium neuense</name>
    <dbReference type="NCBI Taxonomy" id="1728934"/>
    <lineage>
        <taxon>Bacteria</taxon>
        <taxon>Bacillati</taxon>
        <taxon>Bacillota</taxon>
        <taxon>Clostridia</taxon>
        <taxon>Eubacteriales</taxon>
        <taxon>Clostridiaceae</taxon>
        <taxon>Clostridium</taxon>
    </lineage>
</organism>
<dbReference type="InterPro" id="IPR022123">
    <property type="entry name" value="DUF3658"/>
</dbReference>
<feature type="domain" description="DUF3658" evidence="2">
    <location>
        <begin position="71"/>
        <end position="130"/>
    </location>
</feature>
<sequence>MKEIKSEDEIYIWYGNCASEMCGMMYALELLKNKSENLHFINVSDLIYKYSSGIYVPRAVAELPPEKLGDYIKLAKRIDKNEQEEILKQWKALKNENSQLRIFKEGKVISVSEDYFDVDILKSITKEGLKYLSNYKEAIEFWNNREKDEDIAFINDTKNQGRMEERIEIAKKLMDVLDIKIISEKTGLSEEKIKNL</sequence>
<dbReference type="Proteomes" id="UP001623592">
    <property type="component" value="Unassembled WGS sequence"/>
</dbReference>
<keyword evidence="4" id="KW-1185">Reference proteome</keyword>
<dbReference type="EMBL" id="JBJIAA010000002">
    <property type="protein sequence ID" value="MFL0249520.1"/>
    <property type="molecule type" value="Genomic_DNA"/>
</dbReference>
<proteinExistence type="predicted"/>
<evidence type="ECO:0000313" key="4">
    <source>
        <dbReference type="Proteomes" id="UP001623592"/>
    </source>
</evidence>
<dbReference type="InterPro" id="IPR014973">
    <property type="entry name" value="DUF1835"/>
</dbReference>
<gene>
    <name evidence="3" type="ORF">ACJDT4_03725</name>
</gene>
<comment type="caution">
    <text evidence="3">The sequence shown here is derived from an EMBL/GenBank/DDBJ whole genome shotgun (WGS) entry which is preliminary data.</text>
</comment>